<keyword evidence="1" id="KW-0175">Coiled coil</keyword>
<dbReference type="EMBL" id="MK250090">
    <property type="protein sequence ID" value="QDY52297.1"/>
    <property type="molecule type" value="Genomic_DNA"/>
</dbReference>
<keyword evidence="2" id="KW-0812">Transmembrane</keyword>
<protein>
    <submittedName>
        <fullName evidence="3">Uncharacterized protein</fullName>
    </submittedName>
</protein>
<evidence type="ECO:0000256" key="2">
    <source>
        <dbReference type="SAM" id="Phobius"/>
    </source>
</evidence>
<proteinExistence type="predicted"/>
<name>A0A5B8IGK6_9VIRU</name>
<keyword evidence="2" id="KW-0472">Membrane</keyword>
<feature type="coiled-coil region" evidence="1">
    <location>
        <begin position="34"/>
        <end position="102"/>
    </location>
</feature>
<feature type="transmembrane region" description="Helical" evidence="2">
    <location>
        <begin position="118"/>
        <end position="138"/>
    </location>
</feature>
<keyword evidence="2" id="KW-1133">Transmembrane helix</keyword>
<evidence type="ECO:0000256" key="1">
    <source>
        <dbReference type="SAM" id="Coils"/>
    </source>
</evidence>
<accession>A0A5B8IGK6</accession>
<evidence type="ECO:0000313" key="3">
    <source>
        <dbReference type="EMBL" id="QDY52297.1"/>
    </source>
</evidence>
<sequence length="207" mass="24058">MSTEKPVNITIYKENKESIDSSSNRTEAYIILANEELNNKNRYLIKENSELTAEKDSLEEDNDKLEKSSTYQRGLLHNLSELNKLEEIVSKNENELNKVFLEEMKYLDENFKLKEKNISIFVGLVTTLLLIESLMGIIDIQSLVSFFITLISVYMSDKFNLITLNHISDKNFKEQRKLIETIIENKKNEINKIKSSSDFLGDYIDTI</sequence>
<organism evidence="3">
    <name type="scientific">Mimiviridae sp. ChoanoV1</name>
    <dbReference type="NCBI Taxonomy" id="2596887"/>
    <lineage>
        <taxon>Viruses</taxon>
        <taxon>Varidnaviria</taxon>
        <taxon>Bamfordvirae</taxon>
        <taxon>Nucleocytoviricota</taxon>
        <taxon>Megaviricetes</taxon>
        <taxon>Imitervirales</taxon>
        <taxon>Schizomimiviridae</taxon>
    </lineage>
</organism>
<gene>
    <name evidence="3" type="ORF">6_9</name>
</gene>
<reference evidence="3" key="1">
    <citation type="submission" date="2018-11" db="EMBL/GenBank/DDBJ databases">
        <title>A distinct lineage of giant viruses engineers rhodopsin photosystems in predatory marine eukaryotes.</title>
        <authorList>
            <person name="Needham D.M."/>
            <person name="Yoshizawa S."/>
            <person name="Hosaka T."/>
            <person name="Poirier C."/>
            <person name="Choi C.-J."/>
            <person name="Hehenberger E."/>
            <person name="Irwin N.A.T."/>
            <person name="Wilken S."/>
            <person name="Yung C.-M."/>
            <person name="Bachy C."/>
            <person name="Kurihara R."/>
            <person name="Nakajima Y."/>
            <person name="Kojima K."/>
            <person name="Kimura-Someya T."/>
            <person name="Leonard G."/>
            <person name="Malmstrom R.R."/>
            <person name="Mende D."/>
            <person name="Olson D.K."/>
            <person name="Sudo Y."/>
            <person name="Sudek S."/>
            <person name="Richards T.A."/>
            <person name="DeLong E.F."/>
            <person name="Keeling P.J."/>
            <person name="Santoro A.E."/>
            <person name="Shirouzu M."/>
            <person name="Iwasaki W."/>
            <person name="Worden A.Z."/>
        </authorList>
    </citation>
    <scope>NUCLEOTIDE SEQUENCE</scope>
</reference>